<dbReference type="InterPro" id="IPR045565">
    <property type="entry name" value="Phage_capsid_2"/>
</dbReference>
<dbReference type="RefSeq" id="WP_075079044.1">
    <property type="nucleotide sequence ID" value="NZ_BDCO01000002.1"/>
</dbReference>
<sequence>MSNALTQIPSYYPTEFTTNWTHKVQQMTSKLRDLVTFDTVNGKEKVTQRIGTVTFQRITERAGSTRITDLNLEKRWLRIAPYDDAKLFDEWDDEFLGQIVLPTSPLIESQSRAYARLCDSVIITAAIGDAITGVDGTTLTPLPSGQQVAVDYVETGSTANSGLTIAKMRAAKYILDNNDVDDMEQRTLVVTARQLQNLLRTTEVTSHDYNDVKALVDGKVDTFLGFYIKRVSSTIVPKTGNIRSLPFFVKSGVRFADTGKQTLMDIIPTQSHSVQIRTKGAVGAVRDEEEKAGVIFCDETVL</sequence>
<dbReference type="STRING" id="690879.TSACC_21704"/>
<evidence type="ECO:0000313" key="2">
    <source>
        <dbReference type="Proteomes" id="UP000076023"/>
    </source>
</evidence>
<protein>
    <recommendedName>
        <fullName evidence="3">Phage major capsid protein E</fullName>
    </recommendedName>
</protein>
<evidence type="ECO:0000313" key="1">
    <source>
        <dbReference type="EMBL" id="GAT33291.1"/>
    </source>
</evidence>
<proteinExistence type="predicted"/>
<evidence type="ECO:0008006" key="3">
    <source>
        <dbReference type="Google" id="ProtNLM"/>
    </source>
</evidence>
<reference evidence="2" key="1">
    <citation type="journal article" date="2017" name="Genome Announc.">
        <title>Draft Genome Sequence of Terrimicrobium sacchariphilum NM-5T, a Facultative Anaerobic Soil Bacterium of the Class Spartobacteria.</title>
        <authorList>
            <person name="Qiu Y.L."/>
            <person name="Tourlousse D.M."/>
            <person name="Matsuura N."/>
            <person name="Ohashi A."/>
            <person name="Sekiguchi Y."/>
        </authorList>
    </citation>
    <scope>NUCLEOTIDE SEQUENCE [LARGE SCALE GENOMIC DNA]</scope>
    <source>
        <strain evidence="2">NM-5</strain>
    </source>
</reference>
<name>A0A146G713_TERSA</name>
<dbReference type="Proteomes" id="UP000076023">
    <property type="component" value="Unassembled WGS sequence"/>
</dbReference>
<dbReference type="OrthoDB" id="7548801at2"/>
<dbReference type="EMBL" id="BDCO01000002">
    <property type="protein sequence ID" value="GAT33291.1"/>
    <property type="molecule type" value="Genomic_DNA"/>
</dbReference>
<dbReference type="InParanoid" id="A0A146G713"/>
<keyword evidence="2" id="KW-1185">Reference proteome</keyword>
<dbReference type="Pfam" id="PF19821">
    <property type="entry name" value="Phage_capsid_2"/>
    <property type="match status" value="1"/>
</dbReference>
<accession>A0A146G713</accession>
<dbReference type="AlphaFoldDB" id="A0A146G713"/>
<gene>
    <name evidence="1" type="ORF">TSACC_21704</name>
</gene>
<organism evidence="1 2">
    <name type="scientific">Terrimicrobium sacchariphilum</name>
    <dbReference type="NCBI Taxonomy" id="690879"/>
    <lineage>
        <taxon>Bacteria</taxon>
        <taxon>Pseudomonadati</taxon>
        <taxon>Verrucomicrobiota</taxon>
        <taxon>Terrimicrobiia</taxon>
        <taxon>Terrimicrobiales</taxon>
        <taxon>Terrimicrobiaceae</taxon>
        <taxon>Terrimicrobium</taxon>
    </lineage>
</organism>
<comment type="caution">
    <text evidence="1">The sequence shown here is derived from an EMBL/GenBank/DDBJ whole genome shotgun (WGS) entry which is preliminary data.</text>
</comment>